<dbReference type="PANTHER" id="PTHR48111">
    <property type="entry name" value="REGULATOR OF RPOS"/>
    <property type="match status" value="1"/>
</dbReference>
<dbReference type="PROSITE" id="PS50110">
    <property type="entry name" value="RESPONSE_REGULATORY"/>
    <property type="match status" value="1"/>
</dbReference>
<dbReference type="FunFam" id="1.10.10.10:FF:000005">
    <property type="entry name" value="Two-component system response regulator"/>
    <property type="match status" value="1"/>
</dbReference>
<evidence type="ECO:0000259" key="8">
    <source>
        <dbReference type="PROSITE" id="PS50110"/>
    </source>
</evidence>
<sequence>MRILVIEDEPKIAGFLERGLTEEGHRVDVVEDLAQARLAAKVDEYDLLLVDRMLPDGDGLTVVREMRRRDDHTPAICLTARDRVDEKVEGLYGGADDYLVKPFEFDELLARIAAVTRRTPMGERIEVGELAIDVPARRVYRAGQEVQLTAQEFDLLRYLAEHRGQVLSRTRILDAVWDMTHDPRTNVVDVYISYLRAKIDKDFDYPLIHTVRGVGYVLEDRPR</sequence>
<keyword evidence="3" id="KW-0805">Transcription regulation</keyword>
<dbReference type="GO" id="GO:0000976">
    <property type="term" value="F:transcription cis-regulatory region binding"/>
    <property type="evidence" value="ECO:0007669"/>
    <property type="project" value="TreeGrafter"/>
</dbReference>
<evidence type="ECO:0000256" key="2">
    <source>
        <dbReference type="ARBA" id="ARBA00023012"/>
    </source>
</evidence>
<keyword evidence="1 6" id="KW-0597">Phosphoprotein</keyword>
<dbReference type="Proteomes" id="UP000315995">
    <property type="component" value="Chromosome"/>
</dbReference>
<evidence type="ECO:0000256" key="3">
    <source>
        <dbReference type="ARBA" id="ARBA00023015"/>
    </source>
</evidence>
<dbReference type="PANTHER" id="PTHR48111:SF22">
    <property type="entry name" value="REGULATOR OF RPOS"/>
    <property type="match status" value="1"/>
</dbReference>
<dbReference type="InterPro" id="IPR011006">
    <property type="entry name" value="CheY-like_superfamily"/>
</dbReference>
<dbReference type="InterPro" id="IPR001789">
    <property type="entry name" value="Sig_transdc_resp-reg_receiver"/>
</dbReference>
<dbReference type="OrthoDB" id="9793321at2"/>
<organism evidence="10 11">
    <name type="scientific">Persicimonas caeni</name>
    <dbReference type="NCBI Taxonomy" id="2292766"/>
    <lineage>
        <taxon>Bacteria</taxon>
        <taxon>Deltaproteobacteria</taxon>
        <taxon>Bradymonadales</taxon>
        <taxon>Bradymonadaceae</taxon>
        <taxon>Persicimonas</taxon>
    </lineage>
</organism>
<dbReference type="GO" id="GO:0032993">
    <property type="term" value="C:protein-DNA complex"/>
    <property type="evidence" value="ECO:0007669"/>
    <property type="project" value="TreeGrafter"/>
</dbReference>
<evidence type="ECO:0000313" key="10">
    <source>
        <dbReference type="EMBL" id="QDG53856.1"/>
    </source>
</evidence>
<reference evidence="10 11" key="1">
    <citation type="submission" date="2019-06" db="EMBL/GenBank/DDBJ databases">
        <title>Persicimonas caeni gen. nov., sp. nov., a predatory bacterium isolated from solar saltern.</title>
        <authorList>
            <person name="Wang S."/>
        </authorList>
    </citation>
    <scope>NUCLEOTIDE SEQUENCE [LARGE SCALE GENOMIC DNA]</scope>
    <source>
        <strain evidence="10 11">YN101</strain>
    </source>
</reference>
<feature type="domain" description="Response regulatory" evidence="8">
    <location>
        <begin position="2"/>
        <end position="116"/>
    </location>
</feature>
<dbReference type="Gene3D" id="1.10.10.10">
    <property type="entry name" value="Winged helix-like DNA-binding domain superfamily/Winged helix DNA-binding domain"/>
    <property type="match status" value="1"/>
</dbReference>
<dbReference type="RefSeq" id="WP_141200310.1">
    <property type="nucleotide sequence ID" value="NZ_CP041186.1"/>
</dbReference>
<dbReference type="SMART" id="SM00448">
    <property type="entry name" value="REC"/>
    <property type="match status" value="1"/>
</dbReference>
<dbReference type="GO" id="GO:0005829">
    <property type="term" value="C:cytosol"/>
    <property type="evidence" value="ECO:0007669"/>
    <property type="project" value="TreeGrafter"/>
</dbReference>
<dbReference type="EMBL" id="CP041186">
    <property type="protein sequence ID" value="QDG53856.1"/>
    <property type="molecule type" value="Genomic_DNA"/>
</dbReference>
<keyword evidence="5" id="KW-0804">Transcription</keyword>
<dbReference type="Pfam" id="PF00072">
    <property type="entry name" value="Response_reg"/>
    <property type="match status" value="1"/>
</dbReference>
<keyword evidence="11" id="KW-1185">Reference proteome</keyword>
<dbReference type="CDD" id="cd00383">
    <property type="entry name" value="trans_reg_C"/>
    <property type="match status" value="1"/>
</dbReference>
<dbReference type="Gene3D" id="3.40.50.2300">
    <property type="match status" value="1"/>
</dbReference>
<dbReference type="Gene3D" id="6.10.250.690">
    <property type="match status" value="1"/>
</dbReference>
<gene>
    <name evidence="10" type="ORF">FIV42_24865</name>
</gene>
<accession>A0A5B8YE31</accession>
<dbReference type="Pfam" id="PF00486">
    <property type="entry name" value="Trans_reg_C"/>
    <property type="match status" value="1"/>
</dbReference>
<evidence type="ECO:0000256" key="7">
    <source>
        <dbReference type="PROSITE-ProRule" id="PRU01091"/>
    </source>
</evidence>
<accession>A0A4Y6PZV5</accession>
<feature type="modified residue" description="4-aspartylphosphate" evidence="6">
    <location>
        <position position="51"/>
    </location>
</feature>
<evidence type="ECO:0000259" key="9">
    <source>
        <dbReference type="PROSITE" id="PS51755"/>
    </source>
</evidence>
<dbReference type="SUPFAM" id="SSF46894">
    <property type="entry name" value="C-terminal effector domain of the bipartite response regulators"/>
    <property type="match status" value="1"/>
</dbReference>
<feature type="domain" description="OmpR/PhoB-type" evidence="9">
    <location>
        <begin position="122"/>
        <end position="220"/>
    </location>
</feature>
<keyword evidence="2" id="KW-0902">Two-component regulatory system</keyword>
<dbReference type="InterPro" id="IPR016032">
    <property type="entry name" value="Sig_transdc_resp-reg_C-effctor"/>
</dbReference>
<dbReference type="GO" id="GO:0006355">
    <property type="term" value="P:regulation of DNA-templated transcription"/>
    <property type="evidence" value="ECO:0007669"/>
    <property type="project" value="InterPro"/>
</dbReference>
<evidence type="ECO:0000313" key="11">
    <source>
        <dbReference type="Proteomes" id="UP000315995"/>
    </source>
</evidence>
<evidence type="ECO:0000256" key="5">
    <source>
        <dbReference type="ARBA" id="ARBA00023163"/>
    </source>
</evidence>
<dbReference type="InterPro" id="IPR036388">
    <property type="entry name" value="WH-like_DNA-bd_sf"/>
</dbReference>
<evidence type="ECO:0000256" key="1">
    <source>
        <dbReference type="ARBA" id="ARBA00022553"/>
    </source>
</evidence>
<proteinExistence type="predicted"/>
<dbReference type="AlphaFoldDB" id="A0A4Y6PZV5"/>
<dbReference type="InterPro" id="IPR001867">
    <property type="entry name" value="OmpR/PhoB-type_DNA-bd"/>
</dbReference>
<dbReference type="SUPFAM" id="SSF52172">
    <property type="entry name" value="CheY-like"/>
    <property type="match status" value="1"/>
</dbReference>
<evidence type="ECO:0000256" key="4">
    <source>
        <dbReference type="ARBA" id="ARBA00023125"/>
    </source>
</evidence>
<dbReference type="GO" id="GO:0000156">
    <property type="term" value="F:phosphorelay response regulator activity"/>
    <property type="evidence" value="ECO:0007669"/>
    <property type="project" value="TreeGrafter"/>
</dbReference>
<dbReference type="SMART" id="SM00862">
    <property type="entry name" value="Trans_reg_C"/>
    <property type="match status" value="1"/>
</dbReference>
<dbReference type="PROSITE" id="PS51755">
    <property type="entry name" value="OMPR_PHOB"/>
    <property type="match status" value="1"/>
</dbReference>
<name>A0A4Y6PZV5_PERCE</name>
<keyword evidence="4 7" id="KW-0238">DNA-binding</keyword>
<protein>
    <submittedName>
        <fullName evidence="10">Response regulator transcription factor</fullName>
    </submittedName>
</protein>
<evidence type="ECO:0000256" key="6">
    <source>
        <dbReference type="PROSITE-ProRule" id="PRU00169"/>
    </source>
</evidence>
<dbReference type="InterPro" id="IPR039420">
    <property type="entry name" value="WalR-like"/>
</dbReference>
<feature type="DNA-binding region" description="OmpR/PhoB-type" evidence="7">
    <location>
        <begin position="122"/>
        <end position="220"/>
    </location>
</feature>